<dbReference type="InterPro" id="IPR001584">
    <property type="entry name" value="Integrase_cat-core"/>
</dbReference>
<feature type="domain" description="Integrase catalytic" evidence="1">
    <location>
        <begin position="43"/>
        <end position="84"/>
    </location>
</feature>
<comment type="caution">
    <text evidence="2">The sequence shown here is derived from an EMBL/GenBank/DDBJ whole genome shotgun (WGS) entry which is preliminary data.</text>
</comment>
<reference evidence="2" key="1">
    <citation type="journal article" date="2021" name="PeerJ">
        <title>Extensive microbial diversity within the chicken gut microbiome revealed by metagenomics and culture.</title>
        <authorList>
            <person name="Gilroy R."/>
            <person name="Ravi A."/>
            <person name="Getino M."/>
            <person name="Pursley I."/>
            <person name="Horton D.L."/>
            <person name="Alikhan N.F."/>
            <person name="Baker D."/>
            <person name="Gharbi K."/>
            <person name="Hall N."/>
            <person name="Watson M."/>
            <person name="Adriaenssens E.M."/>
            <person name="Foster-Nyarko E."/>
            <person name="Jarju S."/>
            <person name="Secka A."/>
            <person name="Antonio M."/>
            <person name="Oren A."/>
            <person name="Chaudhuri R.R."/>
            <person name="La Ragione R."/>
            <person name="Hildebrand F."/>
            <person name="Pallen M.J."/>
        </authorList>
    </citation>
    <scope>NUCLEOTIDE SEQUENCE</scope>
    <source>
        <strain evidence="2">ChiHecec3B27-8219</strain>
    </source>
</reference>
<evidence type="ECO:0000313" key="2">
    <source>
        <dbReference type="EMBL" id="HIZ68639.1"/>
    </source>
</evidence>
<dbReference type="Proteomes" id="UP000824055">
    <property type="component" value="Unassembled WGS sequence"/>
</dbReference>
<dbReference type="AlphaFoldDB" id="A0A9D2FWG8"/>
<protein>
    <submittedName>
        <fullName evidence="2">Integrase core domain-containing protein</fullName>
    </submittedName>
</protein>
<dbReference type="GO" id="GO:0015074">
    <property type="term" value="P:DNA integration"/>
    <property type="evidence" value="ECO:0007669"/>
    <property type="project" value="InterPro"/>
</dbReference>
<proteinExistence type="predicted"/>
<sequence>MELVRERGVKVTYACRLFGHCRQAFYQLKAGLSIELGHERLIMENECVNRRLFNTTEEARDVIGRYIHFYNHFRPHMSLGYKVPAIAHRERGGQKKMWKRKEYKRRGGEYAGNDVSFAGLDESPGQSP</sequence>
<evidence type="ECO:0000313" key="3">
    <source>
        <dbReference type="Proteomes" id="UP000824055"/>
    </source>
</evidence>
<organism evidence="2 3">
    <name type="scientific">Candidatus Prevotella avicola</name>
    <dbReference type="NCBI Taxonomy" id="2838738"/>
    <lineage>
        <taxon>Bacteria</taxon>
        <taxon>Pseudomonadati</taxon>
        <taxon>Bacteroidota</taxon>
        <taxon>Bacteroidia</taxon>
        <taxon>Bacteroidales</taxon>
        <taxon>Prevotellaceae</taxon>
        <taxon>Prevotella</taxon>
    </lineage>
</organism>
<evidence type="ECO:0000259" key="1">
    <source>
        <dbReference type="Pfam" id="PF13683"/>
    </source>
</evidence>
<dbReference type="Pfam" id="PF13683">
    <property type="entry name" value="rve_3"/>
    <property type="match status" value="1"/>
</dbReference>
<dbReference type="InterPro" id="IPR012337">
    <property type="entry name" value="RNaseH-like_sf"/>
</dbReference>
<dbReference type="EMBL" id="DXBE01000020">
    <property type="protein sequence ID" value="HIZ68639.1"/>
    <property type="molecule type" value="Genomic_DNA"/>
</dbReference>
<dbReference type="SUPFAM" id="SSF53098">
    <property type="entry name" value="Ribonuclease H-like"/>
    <property type="match status" value="1"/>
</dbReference>
<accession>A0A9D2FWG8</accession>
<reference evidence="2" key="2">
    <citation type="submission" date="2021-04" db="EMBL/GenBank/DDBJ databases">
        <authorList>
            <person name="Gilroy R."/>
        </authorList>
    </citation>
    <scope>NUCLEOTIDE SEQUENCE</scope>
    <source>
        <strain evidence="2">ChiHecec3B27-8219</strain>
    </source>
</reference>
<gene>
    <name evidence="2" type="ORF">H9966_01960</name>
</gene>
<name>A0A9D2FWG8_9BACT</name>